<name>A0A9D4S2W9_DREPO</name>
<keyword evidence="3" id="KW-1185">Reference proteome</keyword>
<organism evidence="2 3">
    <name type="scientific">Dreissena polymorpha</name>
    <name type="common">Zebra mussel</name>
    <name type="synonym">Mytilus polymorpha</name>
    <dbReference type="NCBI Taxonomy" id="45954"/>
    <lineage>
        <taxon>Eukaryota</taxon>
        <taxon>Metazoa</taxon>
        <taxon>Spiralia</taxon>
        <taxon>Lophotrochozoa</taxon>
        <taxon>Mollusca</taxon>
        <taxon>Bivalvia</taxon>
        <taxon>Autobranchia</taxon>
        <taxon>Heteroconchia</taxon>
        <taxon>Euheterodonta</taxon>
        <taxon>Imparidentia</taxon>
        <taxon>Neoheterodontei</taxon>
        <taxon>Myida</taxon>
        <taxon>Dreissenoidea</taxon>
        <taxon>Dreissenidae</taxon>
        <taxon>Dreissena</taxon>
    </lineage>
</organism>
<evidence type="ECO:0000313" key="3">
    <source>
        <dbReference type="Proteomes" id="UP000828390"/>
    </source>
</evidence>
<dbReference type="EMBL" id="JAIWYP010000001">
    <property type="protein sequence ID" value="KAH3889786.1"/>
    <property type="molecule type" value="Genomic_DNA"/>
</dbReference>
<evidence type="ECO:0000256" key="1">
    <source>
        <dbReference type="SAM" id="SignalP"/>
    </source>
</evidence>
<evidence type="ECO:0000313" key="2">
    <source>
        <dbReference type="EMBL" id="KAH3889786.1"/>
    </source>
</evidence>
<dbReference type="AlphaFoldDB" id="A0A9D4S2W9"/>
<reference evidence="2" key="1">
    <citation type="journal article" date="2019" name="bioRxiv">
        <title>The Genome of the Zebra Mussel, Dreissena polymorpha: A Resource for Invasive Species Research.</title>
        <authorList>
            <person name="McCartney M.A."/>
            <person name="Auch B."/>
            <person name="Kono T."/>
            <person name="Mallez S."/>
            <person name="Zhang Y."/>
            <person name="Obille A."/>
            <person name="Becker A."/>
            <person name="Abrahante J.E."/>
            <person name="Garbe J."/>
            <person name="Badalamenti J.P."/>
            <person name="Herman A."/>
            <person name="Mangelson H."/>
            <person name="Liachko I."/>
            <person name="Sullivan S."/>
            <person name="Sone E.D."/>
            <person name="Koren S."/>
            <person name="Silverstein K.A.T."/>
            <person name="Beckman K.B."/>
            <person name="Gohl D.M."/>
        </authorList>
    </citation>
    <scope>NUCLEOTIDE SEQUENCE</scope>
    <source>
        <strain evidence="2">Duluth1</strain>
        <tissue evidence="2">Whole animal</tissue>
    </source>
</reference>
<feature type="chain" id="PRO_5038866991" evidence="1">
    <location>
        <begin position="20"/>
        <end position="75"/>
    </location>
</feature>
<gene>
    <name evidence="2" type="ORF">DPMN_013849</name>
</gene>
<sequence>MFKDICFIYLNLILFGSLAELNRTFPGLFPTLENYQQQTGLLVMSTNTCADVFKGRSPREVPHTDTVSDWVRRRG</sequence>
<dbReference type="Proteomes" id="UP000828390">
    <property type="component" value="Unassembled WGS sequence"/>
</dbReference>
<accession>A0A9D4S2W9</accession>
<comment type="caution">
    <text evidence="2">The sequence shown here is derived from an EMBL/GenBank/DDBJ whole genome shotgun (WGS) entry which is preliminary data.</text>
</comment>
<keyword evidence="1" id="KW-0732">Signal</keyword>
<feature type="signal peptide" evidence="1">
    <location>
        <begin position="1"/>
        <end position="19"/>
    </location>
</feature>
<protein>
    <submittedName>
        <fullName evidence="2">Uncharacterized protein</fullName>
    </submittedName>
</protein>
<proteinExistence type="predicted"/>
<reference evidence="2" key="2">
    <citation type="submission" date="2020-11" db="EMBL/GenBank/DDBJ databases">
        <authorList>
            <person name="McCartney M.A."/>
            <person name="Auch B."/>
            <person name="Kono T."/>
            <person name="Mallez S."/>
            <person name="Becker A."/>
            <person name="Gohl D.M."/>
            <person name="Silverstein K.A.T."/>
            <person name="Koren S."/>
            <person name="Bechman K.B."/>
            <person name="Herman A."/>
            <person name="Abrahante J.E."/>
            <person name="Garbe J."/>
        </authorList>
    </citation>
    <scope>NUCLEOTIDE SEQUENCE</scope>
    <source>
        <strain evidence="2">Duluth1</strain>
        <tissue evidence="2">Whole animal</tissue>
    </source>
</reference>